<feature type="compositionally biased region" description="Polar residues" evidence="1">
    <location>
        <begin position="419"/>
        <end position="430"/>
    </location>
</feature>
<name>G7Y5P3_CLOSI</name>
<organism evidence="2 3">
    <name type="scientific">Clonorchis sinensis</name>
    <name type="common">Chinese liver fluke</name>
    <dbReference type="NCBI Taxonomy" id="79923"/>
    <lineage>
        <taxon>Eukaryota</taxon>
        <taxon>Metazoa</taxon>
        <taxon>Spiralia</taxon>
        <taxon>Lophotrochozoa</taxon>
        <taxon>Platyhelminthes</taxon>
        <taxon>Trematoda</taxon>
        <taxon>Digenea</taxon>
        <taxon>Opisthorchiida</taxon>
        <taxon>Opisthorchiata</taxon>
        <taxon>Opisthorchiidae</taxon>
        <taxon>Clonorchis</taxon>
    </lineage>
</organism>
<gene>
    <name evidence="2" type="ORF">CLF_101409</name>
</gene>
<evidence type="ECO:0000256" key="1">
    <source>
        <dbReference type="SAM" id="MobiDB-lite"/>
    </source>
</evidence>
<proteinExistence type="predicted"/>
<evidence type="ECO:0000313" key="2">
    <source>
        <dbReference type="EMBL" id="GAA48279.1"/>
    </source>
</evidence>
<feature type="region of interest" description="Disordered" evidence="1">
    <location>
        <begin position="390"/>
        <end position="430"/>
    </location>
</feature>
<keyword evidence="3" id="KW-1185">Reference proteome</keyword>
<accession>G7Y5P3</accession>
<dbReference type="EMBL" id="DF142879">
    <property type="protein sequence ID" value="GAA48279.1"/>
    <property type="molecule type" value="Genomic_DNA"/>
</dbReference>
<sequence length="1556" mass="174681">MDPQLRPRFFDADPNSADAAKRWNHWFRTFETYLKTVESFKPDKLETLIHFVDPLVYDHIADHTDWESAIDTLRKLYNPEQRVDPTTAAVKSIQACYFCGYNTHPRPKCPAREAVCNLCVEEVDLLNCNPRYAHIAHRGGRVETESLRRLASAVQNTTDDVVNLLESNGETERQDMTETTGLQPDSSEPSEPSSVPSSEDQPSYPEILEQQHSSLQFEEQRSLTRYIIPYLRPHICVHSNSAGGQWSTYARFASRSKVQGNSTNCQTSEENSRCLLSSVEPWIVNVKPSTSSEIRECLSFPRLNRTTSLDDFPSKLFKDGGGIPHGYRLRLGTAKAKKPTPHAILRKIGLLASPASNRPMIGRKPDPTANLCPGSGECRLPMAHPARSLSLAHRHSGVRPPPDPEADTVATKNDIDIDQQPSRKPTDTQQESRCSDIRYFTLLLGFWSSTVIVLLFKCGGTGNIPANVRPSITHKTQNRIPSAVVWSHRLACCLQRDGNICLPASGSPRQFFELLVCDQVGVDLSTKFSKWLADVSSSCEETSAVRRWLSTSCLPAWLVEWPCFREFIDTFVVFVALPFAFLRVDWLSRCLLFIVVSVPVATGLLDLLCVVVRFFGSDWLTALPCFFHCIGRHPCILSTSMVTKRLQVICQALRTDQKPPDPQIINSLESPLFGHYQIFKVRRSLHLATFNLLTLKRVKKPFLLSHWIRLEIMRAVSEKREFKMQAHSDINKDKLCECVSVVSFLLRLARGPDISVVPGDLNAKLGKLSALGGRNGLKPKHMENIERLLRLYTNHGRFFCSKTSGVSGDDSLFPFQDRVGCGKIAQQLRDSAAHLGPTTPAKPVSEFYDYIGSFKRQRVACSEFSPSQFSKDGGEVLSRRLSDLFLDNWDRETNLDNFGEPVIVLIFEIVFVVSVITTEGGSQFMRFARLSNVLVLPYLIRPPLVHRVLALRNPISGISKSRSPHPLAGIAGLHTYSNGAQTNITGADIATSIVHYQSDLLKRGLRYETVQKPKYVNATTTRHCNTQFDGIITNIIFSLLTVPLHPLASLLSTTDEFFTYALPPPKQLHSNLLKLSREFYHLVGLAVFGPLKDNHFLACLRKALRVLMVAFTESGTSCDYGTLANIEIGDFKCYRRLRGDLILTYALFEQGLANKIFNAYPANTRRGHGERQLLNDKNKTDRGTWAKASILCIMFRATSDAVAIEYSQQKDAMTVNSPVSSVGATEEVTLDCAVFDVTAFESDNGFSLPDCHISAHCSVPTSRISHAFIQTVPSCPYLWYSTNQLRTLVWRTASGHSNLSMKVSSHKTWKKHQRETGKLEIIKPMAWEGCLAVQGVRNIGAVERADLLNGHRLRYWVTSKPVGSMLIEASSGRYNLNVAGKYTMERKAQPKRHAYYAKCHRSYGNRNERGQWALATRRLGRGAPLAVAYPETDRRVAEMGTEPLKRSPVHGSISSPQAVRTVRVHLPGHRIFKRDPKSRRFHSCALRTHSVPLLSRQLLSFSLWYVEAIFELLTPLKNLIIASLIVTVQRKAYILPACLAYEHLHVARGPHKSLRI</sequence>
<feature type="region of interest" description="Disordered" evidence="1">
    <location>
        <begin position="167"/>
        <end position="204"/>
    </location>
</feature>
<reference key="2">
    <citation type="submission" date="2011-10" db="EMBL/GenBank/DDBJ databases">
        <title>The genome and transcriptome sequence of Clonorchis sinensis provide insights into the carcinogenic liver fluke.</title>
        <authorList>
            <person name="Wang X."/>
            <person name="Huang Y."/>
            <person name="Chen W."/>
            <person name="Liu H."/>
            <person name="Guo L."/>
            <person name="Chen Y."/>
            <person name="Luo F."/>
            <person name="Zhou W."/>
            <person name="Sun J."/>
            <person name="Mao Q."/>
            <person name="Liang P."/>
            <person name="Zhou C."/>
            <person name="Tian Y."/>
            <person name="Men J."/>
            <person name="Lv X."/>
            <person name="Huang L."/>
            <person name="Zhou J."/>
            <person name="Hu Y."/>
            <person name="Li R."/>
            <person name="Zhang F."/>
            <person name="Lei H."/>
            <person name="Li X."/>
            <person name="Hu X."/>
            <person name="Liang C."/>
            <person name="Xu J."/>
            <person name="Wu Z."/>
            <person name="Yu X."/>
        </authorList>
    </citation>
    <scope>NUCLEOTIDE SEQUENCE</scope>
    <source>
        <strain>Henan</strain>
    </source>
</reference>
<reference evidence="2" key="1">
    <citation type="journal article" date="2011" name="Genome Biol.">
        <title>The draft genome of the carcinogenic human liver fluke Clonorchis sinensis.</title>
        <authorList>
            <person name="Wang X."/>
            <person name="Chen W."/>
            <person name="Huang Y."/>
            <person name="Sun J."/>
            <person name="Men J."/>
            <person name="Liu H."/>
            <person name="Luo F."/>
            <person name="Guo L."/>
            <person name="Lv X."/>
            <person name="Deng C."/>
            <person name="Zhou C."/>
            <person name="Fan Y."/>
            <person name="Li X."/>
            <person name="Huang L."/>
            <person name="Hu Y."/>
            <person name="Liang C."/>
            <person name="Hu X."/>
            <person name="Xu J."/>
            <person name="Yu X."/>
        </authorList>
    </citation>
    <scope>NUCLEOTIDE SEQUENCE [LARGE SCALE GENOMIC DNA]</scope>
    <source>
        <strain evidence="2">Henan</strain>
    </source>
</reference>
<dbReference type="Proteomes" id="UP000008909">
    <property type="component" value="Unassembled WGS sequence"/>
</dbReference>
<evidence type="ECO:0000313" key="3">
    <source>
        <dbReference type="Proteomes" id="UP000008909"/>
    </source>
</evidence>
<protein>
    <submittedName>
        <fullName evidence="2">Uncharacterized protein</fullName>
    </submittedName>
</protein>
<feature type="compositionally biased region" description="Low complexity" evidence="1">
    <location>
        <begin position="183"/>
        <end position="203"/>
    </location>
</feature>